<sequence>MNPNTGDICFFKDRSKTLETIKRAEAAGFKAIIVSVEVAALGLRLNEYHNNFKLPPGVTNMETWLKGILNPDDVGLAIQHAVDEILVSNHRGRQLDGVPATLDALRECAPVTKNKIKLAVDGGIRRGSDIFKAIALGADFCFAGRPPLWGLAYNGAEGVDLSVKILLREFRTSIALCGC</sequence>
<reference evidence="4 5" key="1">
    <citation type="submission" date="2017-06" db="EMBL/GenBank/DDBJ databases">
        <title>Cmopartive genomic analysis of Ambrosia Fusariam Clade fungi.</title>
        <authorList>
            <person name="Stajich J.E."/>
            <person name="Carrillo J."/>
            <person name="Kijimoto T."/>
            <person name="Eskalen A."/>
            <person name="O'Donnell K."/>
            <person name="Kasson M."/>
        </authorList>
    </citation>
    <scope>NUCLEOTIDE SEQUENCE [LARGE SCALE GENOMIC DNA]</scope>
    <source>
        <strain evidence="4 5">NRRL 20438</strain>
    </source>
</reference>
<dbReference type="Gene3D" id="3.20.20.70">
    <property type="entry name" value="Aldolase class I"/>
    <property type="match status" value="2"/>
</dbReference>
<feature type="domain" description="FMN hydroxy acid dehydrogenase" evidence="3">
    <location>
        <begin position="1"/>
        <end position="179"/>
    </location>
</feature>
<evidence type="ECO:0000259" key="3">
    <source>
        <dbReference type="PROSITE" id="PS51349"/>
    </source>
</evidence>
<comment type="cofactor">
    <cofactor evidence="1">
        <name>FMN</name>
        <dbReference type="ChEBI" id="CHEBI:58210"/>
    </cofactor>
</comment>
<dbReference type="InterPro" id="IPR000262">
    <property type="entry name" value="FMN-dep_DH"/>
</dbReference>
<keyword evidence="2" id="KW-0560">Oxidoreductase</keyword>
<dbReference type="SUPFAM" id="SSF51395">
    <property type="entry name" value="FMN-linked oxidoreductases"/>
    <property type="match status" value="1"/>
</dbReference>
<dbReference type="Pfam" id="PF01070">
    <property type="entry name" value="FMN_dh"/>
    <property type="match status" value="1"/>
</dbReference>
<dbReference type="InterPro" id="IPR013785">
    <property type="entry name" value="Aldolase_TIM"/>
</dbReference>
<gene>
    <name evidence="4" type="ORF">CDV31_010876</name>
</gene>
<accession>A0A428TKI0</accession>
<dbReference type="Proteomes" id="UP000288429">
    <property type="component" value="Unassembled WGS sequence"/>
</dbReference>
<name>A0A428TKI0_9HYPO</name>
<protein>
    <recommendedName>
        <fullName evidence="3">FMN hydroxy acid dehydrogenase domain-containing protein</fullName>
    </recommendedName>
</protein>
<comment type="caution">
    <text evidence="4">The sequence shown here is derived from an EMBL/GenBank/DDBJ whole genome shotgun (WGS) entry which is preliminary data.</text>
</comment>
<dbReference type="PANTHER" id="PTHR10578">
    <property type="entry name" value="S -2-HYDROXY-ACID OXIDASE-RELATED"/>
    <property type="match status" value="1"/>
</dbReference>
<proteinExistence type="predicted"/>
<dbReference type="EMBL" id="NIZV01000175">
    <property type="protein sequence ID" value="RSM02512.1"/>
    <property type="molecule type" value="Genomic_DNA"/>
</dbReference>
<organism evidence="4 5">
    <name type="scientific">Fusarium ambrosium</name>
    <dbReference type="NCBI Taxonomy" id="131363"/>
    <lineage>
        <taxon>Eukaryota</taxon>
        <taxon>Fungi</taxon>
        <taxon>Dikarya</taxon>
        <taxon>Ascomycota</taxon>
        <taxon>Pezizomycotina</taxon>
        <taxon>Sordariomycetes</taxon>
        <taxon>Hypocreomycetidae</taxon>
        <taxon>Hypocreales</taxon>
        <taxon>Nectriaceae</taxon>
        <taxon>Fusarium</taxon>
        <taxon>Fusarium solani species complex</taxon>
    </lineage>
</organism>
<dbReference type="PANTHER" id="PTHR10578:SF149">
    <property type="entry name" value="2-HYDROXYACID OXIDASE 2"/>
    <property type="match status" value="1"/>
</dbReference>
<evidence type="ECO:0000256" key="2">
    <source>
        <dbReference type="ARBA" id="ARBA00023002"/>
    </source>
</evidence>
<evidence type="ECO:0000256" key="1">
    <source>
        <dbReference type="ARBA" id="ARBA00001917"/>
    </source>
</evidence>
<dbReference type="GO" id="GO:0016491">
    <property type="term" value="F:oxidoreductase activity"/>
    <property type="evidence" value="ECO:0007669"/>
    <property type="project" value="UniProtKB-KW"/>
</dbReference>
<keyword evidence="5" id="KW-1185">Reference proteome</keyword>
<dbReference type="PROSITE" id="PS51349">
    <property type="entry name" value="FMN_HYDROXY_ACID_DH_2"/>
    <property type="match status" value="1"/>
</dbReference>
<evidence type="ECO:0000313" key="4">
    <source>
        <dbReference type="EMBL" id="RSM02512.1"/>
    </source>
</evidence>
<dbReference type="InterPro" id="IPR037396">
    <property type="entry name" value="FMN_HAD"/>
</dbReference>
<evidence type="ECO:0000313" key="5">
    <source>
        <dbReference type="Proteomes" id="UP000288429"/>
    </source>
</evidence>
<dbReference type="AlphaFoldDB" id="A0A428TKI0"/>